<dbReference type="PANTHER" id="PTHR43278">
    <property type="entry name" value="NAD(P)H-DEPENDENT FMN-CONTAINING OXIDOREDUCTASE YWQN-RELATED"/>
    <property type="match status" value="1"/>
</dbReference>
<comment type="caution">
    <text evidence="4">The sequence shown here is derived from an EMBL/GenBank/DDBJ whole genome shotgun (WGS) entry which is preliminary data.</text>
</comment>
<reference evidence="4" key="2">
    <citation type="journal article" date="2021" name="PeerJ">
        <title>Extensive microbial diversity within the chicken gut microbiome revealed by metagenomics and culture.</title>
        <authorList>
            <person name="Gilroy R."/>
            <person name="Ravi A."/>
            <person name="Getino M."/>
            <person name="Pursley I."/>
            <person name="Horton D.L."/>
            <person name="Alikhan N.F."/>
            <person name="Baker D."/>
            <person name="Gharbi K."/>
            <person name="Hall N."/>
            <person name="Watson M."/>
            <person name="Adriaenssens E.M."/>
            <person name="Foster-Nyarko E."/>
            <person name="Jarju S."/>
            <person name="Secka A."/>
            <person name="Antonio M."/>
            <person name="Oren A."/>
            <person name="Chaudhuri R.R."/>
            <person name="La Ragione R."/>
            <person name="Hildebrand F."/>
            <person name="Pallen M.J."/>
        </authorList>
    </citation>
    <scope>NUCLEOTIDE SEQUENCE</scope>
    <source>
        <strain evidence="4">ChiHcec3-6078</strain>
    </source>
</reference>
<evidence type="ECO:0000313" key="5">
    <source>
        <dbReference type="Proteomes" id="UP000824090"/>
    </source>
</evidence>
<sequence>MSKNILVLEGSPRKKGNSSQMAEAFIRGAGEAGHKIKVMRTAELNIGGCRACKGCWKRKGSCILEDDMEAVQTALEEADVLVMAAPMYWSSVPSAMKAVIDRMYQYDPVNGGKRLHIEEAVLLTCGETQSLDDFHMIKEFFRGFAEFNGMKVKAMLAAKAVEGIGDIGGNPILEEAEKLGREI</sequence>
<dbReference type="InterPro" id="IPR029039">
    <property type="entry name" value="Flavoprotein-like_sf"/>
</dbReference>
<feature type="domain" description="Flavodoxin-like fold" evidence="3">
    <location>
        <begin position="3"/>
        <end position="162"/>
    </location>
</feature>
<protein>
    <submittedName>
        <fullName evidence="4">Flavodoxin family protein</fullName>
    </submittedName>
</protein>
<proteinExistence type="predicted"/>
<organism evidence="4 5">
    <name type="scientific">Candidatus Allocopromorpha excrementigallinarum</name>
    <dbReference type="NCBI Taxonomy" id="2840742"/>
    <lineage>
        <taxon>Bacteria</taxon>
        <taxon>Bacillati</taxon>
        <taxon>Bacillota</taxon>
        <taxon>Clostridia</taxon>
        <taxon>Eubacteriales</taxon>
        <taxon>Eubacteriaceae</taxon>
        <taxon>Eubacteriaceae incertae sedis</taxon>
        <taxon>Candidatus Allocopromorpha</taxon>
    </lineage>
</organism>
<gene>
    <name evidence="4" type="ORF">IAC50_01020</name>
</gene>
<evidence type="ECO:0000313" key="4">
    <source>
        <dbReference type="EMBL" id="HIU25066.1"/>
    </source>
</evidence>
<keyword evidence="1" id="KW-0285">Flavoprotein</keyword>
<accession>A0A9D1HYI0</accession>
<dbReference type="SUPFAM" id="SSF52218">
    <property type="entry name" value="Flavoproteins"/>
    <property type="match status" value="1"/>
</dbReference>
<evidence type="ECO:0000256" key="1">
    <source>
        <dbReference type="ARBA" id="ARBA00022630"/>
    </source>
</evidence>
<keyword evidence="2" id="KW-0288">FMN</keyword>
<evidence type="ECO:0000256" key="2">
    <source>
        <dbReference type="ARBA" id="ARBA00022643"/>
    </source>
</evidence>
<dbReference type="Gene3D" id="3.40.50.360">
    <property type="match status" value="1"/>
</dbReference>
<evidence type="ECO:0000259" key="3">
    <source>
        <dbReference type="Pfam" id="PF02525"/>
    </source>
</evidence>
<reference evidence="4" key="1">
    <citation type="submission" date="2020-10" db="EMBL/GenBank/DDBJ databases">
        <authorList>
            <person name="Gilroy R."/>
        </authorList>
    </citation>
    <scope>NUCLEOTIDE SEQUENCE</scope>
    <source>
        <strain evidence="4">ChiHcec3-6078</strain>
    </source>
</reference>
<name>A0A9D1HYI0_9FIRM</name>
<dbReference type="Proteomes" id="UP000824090">
    <property type="component" value="Unassembled WGS sequence"/>
</dbReference>
<dbReference type="PANTHER" id="PTHR43278:SF2">
    <property type="entry name" value="IRON-SULFUR FLAVOPROTEIN"/>
    <property type="match status" value="1"/>
</dbReference>
<dbReference type="Pfam" id="PF02525">
    <property type="entry name" value="Flavodoxin_2"/>
    <property type="match status" value="1"/>
</dbReference>
<dbReference type="InterPro" id="IPR051796">
    <property type="entry name" value="ISF_SsuE-like"/>
</dbReference>
<dbReference type="InterPro" id="IPR003680">
    <property type="entry name" value="Flavodoxin_fold"/>
</dbReference>
<dbReference type="EMBL" id="DVMP01000021">
    <property type="protein sequence ID" value="HIU25066.1"/>
    <property type="molecule type" value="Genomic_DNA"/>
</dbReference>
<dbReference type="AlphaFoldDB" id="A0A9D1HYI0"/>